<gene>
    <name evidence="2" type="ORF">CSSPJE1EN2_LOCUS21519</name>
</gene>
<sequence>MYYRESERPRRRGERQRAKGKGATCGDPRKPPRHAASSGKTNYTGVNKRGPSSPHNGLVTSNRQTILRVQQASTNPAESCSWGSRFLLSQRSFFLPSPFVSSFVALSP</sequence>
<evidence type="ECO:0000313" key="3">
    <source>
        <dbReference type="Proteomes" id="UP001497522"/>
    </source>
</evidence>
<feature type="compositionally biased region" description="Polar residues" evidence="1">
    <location>
        <begin position="53"/>
        <end position="63"/>
    </location>
</feature>
<reference evidence="2" key="1">
    <citation type="submission" date="2024-03" db="EMBL/GenBank/DDBJ databases">
        <authorList>
            <consortium name="ELIXIR-Norway"/>
            <consortium name="Elixir Norway"/>
        </authorList>
    </citation>
    <scope>NUCLEOTIDE SEQUENCE</scope>
</reference>
<evidence type="ECO:0000256" key="1">
    <source>
        <dbReference type="SAM" id="MobiDB-lite"/>
    </source>
</evidence>
<feature type="compositionally biased region" description="Basic residues" evidence="1">
    <location>
        <begin position="9"/>
        <end position="20"/>
    </location>
</feature>
<proteinExistence type="predicted"/>
<organism evidence="2 3">
    <name type="scientific">Sphagnum jensenii</name>
    <dbReference type="NCBI Taxonomy" id="128206"/>
    <lineage>
        <taxon>Eukaryota</taxon>
        <taxon>Viridiplantae</taxon>
        <taxon>Streptophyta</taxon>
        <taxon>Embryophyta</taxon>
        <taxon>Bryophyta</taxon>
        <taxon>Sphagnophytina</taxon>
        <taxon>Sphagnopsida</taxon>
        <taxon>Sphagnales</taxon>
        <taxon>Sphagnaceae</taxon>
        <taxon>Sphagnum</taxon>
    </lineage>
</organism>
<name>A0ABP1BUM4_9BRYO</name>
<feature type="region of interest" description="Disordered" evidence="1">
    <location>
        <begin position="1"/>
        <end position="63"/>
    </location>
</feature>
<dbReference type="Proteomes" id="UP001497522">
    <property type="component" value="Chromosome 7"/>
</dbReference>
<accession>A0ABP1BUM4</accession>
<keyword evidence="3" id="KW-1185">Reference proteome</keyword>
<dbReference type="EMBL" id="OZ023708">
    <property type="protein sequence ID" value="CAK9880030.1"/>
    <property type="molecule type" value="Genomic_DNA"/>
</dbReference>
<protein>
    <submittedName>
        <fullName evidence="2">Uncharacterized protein</fullName>
    </submittedName>
</protein>
<evidence type="ECO:0000313" key="2">
    <source>
        <dbReference type="EMBL" id="CAK9880030.1"/>
    </source>
</evidence>